<comment type="caution">
    <text evidence="1">The sequence shown here is derived from an EMBL/GenBank/DDBJ whole genome shotgun (WGS) entry which is preliminary data.</text>
</comment>
<name>A0A967B7I2_9PROT</name>
<accession>A0A967B7I2</accession>
<dbReference type="RefSeq" id="WP_166313989.1">
    <property type="nucleotide sequence ID" value="NZ_WOTH01000009.1"/>
</dbReference>
<keyword evidence="2" id="KW-1185">Reference proteome</keyword>
<dbReference type="InterPro" id="IPR045386">
    <property type="entry name" value="DUF6525"/>
</dbReference>
<protein>
    <submittedName>
        <fullName evidence="1">Uncharacterized protein</fullName>
    </submittedName>
</protein>
<dbReference type="Proteomes" id="UP000597459">
    <property type="component" value="Unassembled WGS sequence"/>
</dbReference>
<evidence type="ECO:0000313" key="1">
    <source>
        <dbReference type="EMBL" id="NHO53606.1"/>
    </source>
</evidence>
<sequence>MPDAREDNERTLRHEMWRRYSGDDWEAFDALPAAVRKRVAEHAYDAWSVNVMLLWQHYKRVYGRTPRAERALIRYLDYCERLERAAFASRYTEMYGAMLPHDAAAATILREKPEAA</sequence>
<gene>
    <name evidence="1" type="ORF">GOB87_06465</name>
</gene>
<proteinExistence type="predicted"/>
<dbReference type="EMBL" id="WOTH01000009">
    <property type="protein sequence ID" value="NHO53606.1"/>
    <property type="molecule type" value="Genomic_DNA"/>
</dbReference>
<organism evidence="1 2">
    <name type="scientific">Acetobacter estunensis</name>
    <dbReference type="NCBI Taxonomy" id="104097"/>
    <lineage>
        <taxon>Bacteria</taxon>
        <taxon>Pseudomonadati</taxon>
        <taxon>Pseudomonadota</taxon>
        <taxon>Alphaproteobacteria</taxon>
        <taxon>Acetobacterales</taxon>
        <taxon>Acetobacteraceae</taxon>
        <taxon>Acetobacter</taxon>
    </lineage>
</organism>
<dbReference type="AlphaFoldDB" id="A0A967B7I2"/>
<dbReference type="Pfam" id="PF20135">
    <property type="entry name" value="DUF6525"/>
    <property type="match status" value="1"/>
</dbReference>
<evidence type="ECO:0000313" key="2">
    <source>
        <dbReference type="Proteomes" id="UP000597459"/>
    </source>
</evidence>
<reference evidence="1" key="1">
    <citation type="submission" date="2019-11" db="EMBL/GenBank/DDBJ databases">
        <title>Description of new Acetobacter species.</title>
        <authorList>
            <person name="Cleenwerck I."/>
            <person name="Sombolestani A.S."/>
        </authorList>
    </citation>
    <scope>NUCLEOTIDE SEQUENCE</scope>
    <source>
        <strain evidence="1">LMG 1626</strain>
    </source>
</reference>